<gene>
    <name evidence="1" type="ORF">S01H1_29640</name>
</gene>
<comment type="caution">
    <text evidence="1">The sequence shown here is derived from an EMBL/GenBank/DDBJ whole genome shotgun (WGS) entry which is preliminary data.</text>
</comment>
<feature type="non-terminal residue" evidence="1">
    <location>
        <position position="73"/>
    </location>
</feature>
<sequence>MKRLWVSIAVVLGAAVVCTQVGAVRDEQFEPTRKFWRFDFKHTGLHYIRVGGRVVAYTTYHVINKTGTDRLFA</sequence>
<accession>X0TX72</accession>
<dbReference type="EMBL" id="BARS01018195">
    <property type="protein sequence ID" value="GAF91766.1"/>
    <property type="molecule type" value="Genomic_DNA"/>
</dbReference>
<reference evidence="1" key="1">
    <citation type="journal article" date="2014" name="Front. Microbiol.">
        <title>High frequency of phylogenetically diverse reductive dehalogenase-homologous genes in deep subseafloor sedimentary metagenomes.</title>
        <authorList>
            <person name="Kawai M."/>
            <person name="Futagami T."/>
            <person name="Toyoda A."/>
            <person name="Takaki Y."/>
            <person name="Nishi S."/>
            <person name="Hori S."/>
            <person name="Arai W."/>
            <person name="Tsubouchi T."/>
            <person name="Morono Y."/>
            <person name="Uchiyama I."/>
            <person name="Ito T."/>
            <person name="Fujiyama A."/>
            <person name="Inagaki F."/>
            <person name="Takami H."/>
        </authorList>
    </citation>
    <scope>NUCLEOTIDE SEQUENCE</scope>
    <source>
        <strain evidence="1">Expedition CK06-06</strain>
    </source>
</reference>
<name>X0TX72_9ZZZZ</name>
<evidence type="ECO:0000313" key="1">
    <source>
        <dbReference type="EMBL" id="GAF91766.1"/>
    </source>
</evidence>
<proteinExistence type="predicted"/>
<dbReference type="AlphaFoldDB" id="X0TX72"/>
<organism evidence="1">
    <name type="scientific">marine sediment metagenome</name>
    <dbReference type="NCBI Taxonomy" id="412755"/>
    <lineage>
        <taxon>unclassified sequences</taxon>
        <taxon>metagenomes</taxon>
        <taxon>ecological metagenomes</taxon>
    </lineage>
</organism>
<protein>
    <submittedName>
        <fullName evidence="1">Uncharacterized protein</fullName>
    </submittedName>
</protein>